<dbReference type="OrthoDB" id="9778320at2"/>
<dbReference type="RefSeq" id="WP_086596323.1">
    <property type="nucleotide sequence ID" value="NZ_MTSE01000017.1"/>
</dbReference>
<dbReference type="GO" id="GO:0005975">
    <property type="term" value="P:carbohydrate metabolic process"/>
    <property type="evidence" value="ECO:0007669"/>
    <property type="project" value="InterPro"/>
</dbReference>
<dbReference type="Proteomes" id="UP000194873">
    <property type="component" value="Unassembled WGS sequence"/>
</dbReference>
<gene>
    <name evidence="4" type="ORF">BXP70_22265</name>
</gene>
<dbReference type="InterPro" id="IPR002509">
    <property type="entry name" value="NODB_dom"/>
</dbReference>
<dbReference type="AlphaFoldDB" id="A0A243W804"/>
<dbReference type="Pfam" id="PF01522">
    <property type="entry name" value="Polysacc_deac_1"/>
    <property type="match status" value="2"/>
</dbReference>
<dbReference type="GO" id="GO:0016810">
    <property type="term" value="F:hydrolase activity, acting on carbon-nitrogen (but not peptide) bonds"/>
    <property type="evidence" value="ECO:0007669"/>
    <property type="project" value="InterPro"/>
</dbReference>
<protein>
    <recommendedName>
        <fullName evidence="3">NodB homology domain-containing protein</fullName>
    </recommendedName>
</protein>
<evidence type="ECO:0000313" key="4">
    <source>
        <dbReference type="EMBL" id="OUJ71208.1"/>
    </source>
</evidence>
<dbReference type="PANTHER" id="PTHR34216:SF3">
    <property type="entry name" value="POLY-BETA-1,6-N-ACETYL-D-GLUCOSAMINE N-DEACETYLASE"/>
    <property type="match status" value="1"/>
</dbReference>
<dbReference type="EMBL" id="MTSE01000017">
    <property type="protein sequence ID" value="OUJ71208.1"/>
    <property type="molecule type" value="Genomic_DNA"/>
</dbReference>
<evidence type="ECO:0000313" key="5">
    <source>
        <dbReference type="Proteomes" id="UP000194873"/>
    </source>
</evidence>
<dbReference type="SUPFAM" id="SSF88713">
    <property type="entry name" value="Glycoside hydrolase/deacetylase"/>
    <property type="match status" value="1"/>
</dbReference>
<reference evidence="4 5" key="1">
    <citation type="submission" date="2017-01" db="EMBL/GenBank/DDBJ databases">
        <title>A new Hymenobacter.</title>
        <authorList>
            <person name="Liang Y."/>
            <person name="Feng F."/>
        </authorList>
    </citation>
    <scope>NUCLEOTIDE SEQUENCE [LARGE SCALE GENOMIC DNA]</scope>
    <source>
        <strain evidence="4">MIMBbqt21</strain>
    </source>
</reference>
<dbReference type="PANTHER" id="PTHR34216">
    <property type="match status" value="1"/>
</dbReference>
<keyword evidence="5" id="KW-1185">Reference proteome</keyword>
<evidence type="ECO:0000259" key="3">
    <source>
        <dbReference type="PROSITE" id="PS51677"/>
    </source>
</evidence>
<feature type="domain" description="NodB homology" evidence="3">
    <location>
        <begin position="73"/>
        <end position="339"/>
    </location>
</feature>
<dbReference type="InterPro" id="IPR051398">
    <property type="entry name" value="Polysacch_Deacetylase"/>
</dbReference>
<dbReference type="GO" id="GO:0005576">
    <property type="term" value="C:extracellular region"/>
    <property type="evidence" value="ECO:0007669"/>
    <property type="project" value="UniProtKB-SubCell"/>
</dbReference>
<dbReference type="CDD" id="cd10918">
    <property type="entry name" value="CE4_NodB_like_5s_6s"/>
    <property type="match status" value="1"/>
</dbReference>
<evidence type="ECO:0000256" key="1">
    <source>
        <dbReference type="ARBA" id="ARBA00004613"/>
    </source>
</evidence>
<sequence length="339" mass="39229">MLKRIARGIRNHFEHKALVLMYHRVADLESDVWDLAVTPTHFEQHLQLLKQFGNVMPVAELIQNLRRKTLPKRSIAITFDDGYADNYLAAKPLLEQYQLPATFFIATATIDQDQEFWWDVLEYIFLCVNPLPSLFSYIISDCKLAFDLSAEQHLTPELQQKHYQWKAVSMPPPSQRATLFYEIWQLLKPLPYATQQEHLHHIRTWAGVAASARPNHRSMTLHHLRDLSRNKLFTLGAHTLTHPALSSHTSQFQTQELCASMQYLTQASGQEINLVAYPYGDYNNQTTAVTATIGFHAAFTTSARPITKSSDIYQLGRFQTPNFNAQDFEKYLDHWFKHQ</sequence>
<comment type="caution">
    <text evidence="4">The sequence shown here is derived from an EMBL/GenBank/DDBJ whole genome shotgun (WGS) entry which is preliminary data.</text>
</comment>
<keyword evidence="2" id="KW-0732">Signal</keyword>
<organism evidence="4 5">
    <name type="scientific">Hymenobacter crusticola</name>
    <dbReference type="NCBI Taxonomy" id="1770526"/>
    <lineage>
        <taxon>Bacteria</taxon>
        <taxon>Pseudomonadati</taxon>
        <taxon>Bacteroidota</taxon>
        <taxon>Cytophagia</taxon>
        <taxon>Cytophagales</taxon>
        <taxon>Hymenobacteraceae</taxon>
        <taxon>Hymenobacter</taxon>
    </lineage>
</organism>
<name>A0A243W804_9BACT</name>
<evidence type="ECO:0000256" key="2">
    <source>
        <dbReference type="ARBA" id="ARBA00022729"/>
    </source>
</evidence>
<dbReference type="PROSITE" id="PS51677">
    <property type="entry name" value="NODB"/>
    <property type="match status" value="1"/>
</dbReference>
<dbReference type="InterPro" id="IPR011330">
    <property type="entry name" value="Glyco_hydro/deAcase_b/a-brl"/>
</dbReference>
<comment type="subcellular location">
    <subcellularLocation>
        <location evidence="1">Secreted</location>
    </subcellularLocation>
</comment>
<proteinExistence type="predicted"/>
<accession>A0A243W804</accession>
<dbReference type="Gene3D" id="3.20.20.370">
    <property type="entry name" value="Glycoside hydrolase/deacetylase"/>
    <property type="match status" value="1"/>
</dbReference>